<dbReference type="Pfam" id="PF01593">
    <property type="entry name" value="Amino_oxidase"/>
    <property type="match status" value="1"/>
</dbReference>
<dbReference type="InterPro" id="IPR002937">
    <property type="entry name" value="Amino_oxidase"/>
</dbReference>
<dbReference type="Gene3D" id="3.50.50.60">
    <property type="entry name" value="FAD/NAD(P)-binding domain"/>
    <property type="match status" value="1"/>
</dbReference>
<reference evidence="2 4" key="1">
    <citation type="submission" date="2017-12" db="EMBL/GenBank/DDBJ databases">
        <authorList>
            <person name="Levesque S."/>
        </authorList>
    </citation>
    <scope>NUCLEOTIDE SEQUENCE [LARGE SCALE GENOMIC DNA]</scope>
    <source>
        <strain evidence="2 4">SMQ-1417</strain>
    </source>
</reference>
<dbReference type="GO" id="GO:0001716">
    <property type="term" value="F:L-amino-acid oxidase activity"/>
    <property type="evidence" value="ECO:0007669"/>
    <property type="project" value="TreeGrafter"/>
</dbReference>
<proteinExistence type="predicted"/>
<dbReference type="InterPro" id="IPR036188">
    <property type="entry name" value="FAD/NAD-bd_sf"/>
</dbReference>
<dbReference type="PANTHER" id="PTHR10742:SF342">
    <property type="entry name" value="AMINE OXIDASE"/>
    <property type="match status" value="1"/>
</dbReference>
<name>A0A3Q9NRH0_BREAU</name>
<dbReference type="Gene3D" id="3.90.660.10">
    <property type="match status" value="1"/>
</dbReference>
<evidence type="ECO:0000313" key="2">
    <source>
        <dbReference type="EMBL" id="AZT93389.1"/>
    </source>
</evidence>
<reference evidence="3 5" key="2">
    <citation type="submission" date="2018-10" db="EMBL/GenBank/DDBJ databases">
        <title>Brevibacterium genomes from Austrain hard cheese rinds.</title>
        <authorList>
            <person name="Anast J.M."/>
            <person name="Dzieciol M."/>
            <person name="Schultz D.L."/>
            <person name="Mann E."/>
            <person name="Wagner M."/>
            <person name="Schmitz-Esser S."/>
        </authorList>
    </citation>
    <scope>NUCLEOTIDE SEQUENCE [LARGE SCALE GENOMIC DNA]</scope>
    <source>
        <strain evidence="3 5">L261</strain>
    </source>
</reference>
<dbReference type="Proteomes" id="UP000297736">
    <property type="component" value="Unassembled WGS sequence"/>
</dbReference>
<dbReference type="Gene3D" id="1.10.405.40">
    <property type="match status" value="1"/>
</dbReference>
<dbReference type="EMBL" id="RHFF01000004">
    <property type="protein sequence ID" value="TGD39583.1"/>
    <property type="molecule type" value="Genomic_DNA"/>
</dbReference>
<evidence type="ECO:0000313" key="3">
    <source>
        <dbReference type="EMBL" id="TGD39583.1"/>
    </source>
</evidence>
<protein>
    <submittedName>
        <fullName evidence="2">Amine oxidoreductase</fullName>
    </submittedName>
</protein>
<accession>A0A3Q9NRH0</accession>
<dbReference type="AlphaFoldDB" id="A0A3Q9NRH0"/>
<evidence type="ECO:0000313" key="5">
    <source>
        <dbReference type="Proteomes" id="UP000297736"/>
    </source>
</evidence>
<dbReference type="InterPro" id="IPR050281">
    <property type="entry name" value="Flavin_monoamine_oxidase"/>
</dbReference>
<reference evidence="2 4" key="3">
    <citation type="submission" date="2019-01" db="EMBL/GenBank/DDBJ databases">
        <title>Comparative genomic analysis of Brevibacterium aurantiacum sheds light on its evolution and its adaptation to smear-ripened cheeses.</title>
        <authorList>
            <person name="Moineau S."/>
        </authorList>
    </citation>
    <scope>NUCLEOTIDE SEQUENCE [LARGE SCALE GENOMIC DNA]</scope>
    <source>
        <strain evidence="2 4">SMQ-1417</strain>
    </source>
</reference>
<evidence type="ECO:0000313" key="4">
    <source>
        <dbReference type="Proteomes" id="UP000283000"/>
    </source>
</evidence>
<dbReference type="SUPFAM" id="SSF54373">
    <property type="entry name" value="FAD-linked reductases, C-terminal domain"/>
    <property type="match status" value="1"/>
</dbReference>
<dbReference type="PANTHER" id="PTHR10742">
    <property type="entry name" value="FLAVIN MONOAMINE OXIDASE"/>
    <property type="match status" value="1"/>
</dbReference>
<dbReference type="RefSeq" id="WP_127362993.1">
    <property type="nucleotide sequence ID" value="NZ_CP025330.1"/>
</dbReference>
<organism evidence="2 4">
    <name type="scientific">Brevibacterium aurantiacum</name>
    <dbReference type="NCBI Taxonomy" id="273384"/>
    <lineage>
        <taxon>Bacteria</taxon>
        <taxon>Bacillati</taxon>
        <taxon>Actinomycetota</taxon>
        <taxon>Actinomycetes</taxon>
        <taxon>Micrococcales</taxon>
        <taxon>Brevibacteriaceae</taxon>
        <taxon>Brevibacterium</taxon>
    </lineage>
</organism>
<sequence>MSSIPNRTRSVRTRGLDLTALIPDYPYDYGAFLANRGSAPLFDVPESAYGTKVLVVGAGVSGLITAYELLRCGLKPVLVDASGRPGGRMNDQHVDQVGKRHHAELGAMRFPVSAKGLWHYLNKWPHARDSAPFPNPGTEAAVSTVVDFRGEQFYYEHESQEFPIPPQFQQLEDYFFGEFLEQDPLRFSDMEAAMNSGQQDVIKEIWNNLVAPDEGDSWDNGSFFESLIRHGTWTADDIQLFGQVGFGTGGWNTDFPNSFLEVLRVLYTGLDVDHQLLLNGTGLFVNYLYDSAPAIAGDEVRYWDRDTTVRSLSEQEFPSTALNQEVTHIKRGNDGRFTVRFRNTESDVTEERPYDAVVYTPHVRILDKLRYTGDETDYQSATELFDASTWEAIMYTHYMQSSKVYAAIDTPFWNKDGPGSDGERSLSVTLSDRITRGTYLLDYSGGSIPGGDGAGIFLSYTWNDDSLKYLGDGQGTEAAEKHANICLNMLREIYPDVDFDKHLVRDVDTGEPFISWTWEEKTQYLGAFKMNLPGQYRYQRRLFSQFMDGVEDRTPDGIVLAGDDISWVAGWAEGAVTTAVNAINKIALVFNPPESWPTDGPISAWDELKPAAQDPASN</sequence>
<dbReference type="SUPFAM" id="SSF51905">
    <property type="entry name" value="FAD/NAD(P)-binding domain"/>
    <property type="match status" value="1"/>
</dbReference>
<gene>
    <name evidence="2" type="ORF">CXR23_09740</name>
    <name evidence="3" type="ORF">EB834_05410</name>
</gene>
<evidence type="ECO:0000259" key="1">
    <source>
        <dbReference type="Pfam" id="PF01593"/>
    </source>
</evidence>
<dbReference type="Proteomes" id="UP000283000">
    <property type="component" value="Chromosome"/>
</dbReference>
<dbReference type="EMBL" id="CP025330">
    <property type="protein sequence ID" value="AZT93389.1"/>
    <property type="molecule type" value="Genomic_DNA"/>
</dbReference>
<feature type="domain" description="Amine oxidase" evidence="1">
    <location>
        <begin position="60"/>
        <end position="582"/>
    </location>
</feature>
<dbReference type="GO" id="GO:0009063">
    <property type="term" value="P:amino acid catabolic process"/>
    <property type="evidence" value="ECO:0007669"/>
    <property type="project" value="TreeGrafter"/>
</dbReference>